<accession>A0A926HTW4</accession>
<proteinExistence type="predicted"/>
<protein>
    <submittedName>
        <fullName evidence="1">Uncharacterized protein</fullName>
    </submittedName>
</protein>
<dbReference type="InterPro" id="IPR049215">
    <property type="entry name" value="DUF6809"/>
</dbReference>
<dbReference type="RefSeq" id="WP_249311121.1">
    <property type="nucleotide sequence ID" value="NZ_JACRSU010000001.1"/>
</dbReference>
<name>A0A926HTW4_9FIRM</name>
<reference evidence="1" key="1">
    <citation type="submission" date="2020-08" db="EMBL/GenBank/DDBJ databases">
        <title>Genome public.</title>
        <authorList>
            <person name="Liu C."/>
            <person name="Sun Q."/>
        </authorList>
    </citation>
    <scope>NUCLEOTIDE SEQUENCE</scope>
    <source>
        <strain evidence="1">H8</strain>
    </source>
</reference>
<gene>
    <name evidence="1" type="ORF">H8698_03065</name>
</gene>
<dbReference type="Pfam" id="PF20648">
    <property type="entry name" value="DUF6809"/>
    <property type="match status" value="1"/>
</dbReference>
<dbReference type="Proteomes" id="UP000611762">
    <property type="component" value="Unassembled WGS sequence"/>
</dbReference>
<comment type="caution">
    <text evidence="1">The sequence shown here is derived from an EMBL/GenBank/DDBJ whole genome shotgun (WGS) entry which is preliminary data.</text>
</comment>
<evidence type="ECO:0000313" key="1">
    <source>
        <dbReference type="EMBL" id="MBC8539957.1"/>
    </source>
</evidence>
<organism evidence="1 2">
    <name type="scientific">Congzhengia minquanensis</name>
    <dbReference type="NCBI Taxonomy" id="2763657"/>
    <lineage>
        <taxon>Bacteria</taxon>
        <taxon>Bacillati</taxon>
        <taxon>Bacillota</taxon>
        <taxon>Clostridia</taxon>
        <taxon>Eubacteriales</taxon>
        <taxon>Oscillospiraceae</taxon>
        <taxon>Congzhengia</taxon>
    </lineage>
</organism>
<dbReference type="AlphaFoldDB" id="A0A926HTW4"/>
<sequence length="95" mass="11275">MESVLHRIYIGSLGPVKYYEPRSVEFWKQNEQVNAILEKWAAKLGNEDQLDIFDEMLTVYIHMSDLEREEMFQRGFNLAAKLMSEVFFENTHEAK</sequence>
<dbReference type="EMBL" id="JACRSU010000001">
    <property type="protein sequence ID" value="MBC8539957.1"/>
    <property type="molecule type" value="Genomic_DNA"/>
</dbReference>
<evidence type="ECO:0000313" key="2">
    <source>
        <dbReference type="Proteomes" id="UP000611762"/>
    </source>
</evidence>
<keyword evidence="2" id="KW-1185">Reference proteome</keyword>